<gene>
    <name evidence="4" type="ORF">GCM10022214_25270</name>
</gene>
<dbReference type="SUPFAM" id="SSF55729">
    <property type="entry name" value="Acyl-CoA N-acyltransferases (Nat)"/>
    <property type="match status" value="1"/>
</dbReference>
<dbReference type="InterPro" id="IPR016181">
    <property type="entry name" value="Acyl_CoA_acyltransferase"/>
</dbReference>
<reference evidence="5" key="1">
    <citation type="journal article" date="2019" name="Int. J. Syst. Evol. Microbiol.">
        <title>The Global Catalogue of Microorganisms (GCM) 10K type strain sequencing project: providing services to taxonomists for standard genome sequencing and annotation.</title>
        <authorList>
            <consortium name="The Broad Institute Genomics Platform"/>
            <consortium name="The Broad Institute Genome Sequencing Center for Infectious Disease"/>
            <person name="Wu L."/>
            <person name="Ma J."/>
        </authorList>
    </citation>
    <scope>NUCLEOTIDE SEQUENCE [LARGE SCALE GENOMIC DNA]</scope>
    <source>
        <strain evidence="5">JCM 16702</strain>
    </source>
</reference>
<dbReference type="PROSITE" id="PS51186">
    <property type="entry name" value="GNAT"/>
    <property type="match status" value="1"/>
</dbReference>
<accession>A0ABP7VL84</accession>
<dbReference type="Proteomes" id="UP001500683">
    <property type="component" value="Unassembled WGS sequence"/>
</dbReference>
<dbReference type="InterPro" id="IPR050832">
    <property type="entry name" value="Bact_Acetyltransf"/>
</dbReference>
<keyword evidence="5" id="KW-1185">Reference proteome</keyword>
<proteinExistence type="predicted"/>
<dbReference type="Gene3D" id="3.40.630.30">
    <property type="match status" value="1"/>
</dbReference>
<name>A0ABP7VL84_9ACTN</name>
<dbReference type="EMBL" id="BAAAZG010000015">
    <property type="protein sequence ID" value="GAA4069149.1"/>
    <property type="molecule type" value="Genomic_DNA"/>
</dbReference>
<evidence type="ECO:0000256" key="1">
    <source>
        <dbReference type="ARBA" id="ARBA00022679"/>
    </source>
</evidence>
<protein>
    <recommendedName>
        <fullName evidence="3">N-acetyltransferase domain-containing protein</fullName>
    </recommendedName>
</protein>
<evidence type="ECO:0000313" key="5">
    <source>
        <dbReference type="Proteomes" id="UP001500683"/>
    </source>
</evidence>
<dbReference type="PANTHER" id="PTHR43877">
    <property type="entry name" value="AMINOALKYLPHOSPHONATE N-ACETYLTRANSFERASE-RELATED-RELATED"/>
    <property type="match status" value="1"/>
</dbReference>
<evidence type="ECO:0000259" key="3">
    <source>
        <dbReference type="PROSITE" id="PS51186"/>
    </source>
</evidence>
<comment type="caution">
    <text evidence="4">The sequence shown here is derived from an EMBL/GenBank/DDBJ whole genome shotgun (WGS) entry which is preliminary data.</text>
</comment>
<feature type="domain" description="N-acetyltransferase" evidence="3">
    <location>
        <begin position="9"/>
        <end position="155"/>
    </location>
</feature>
<dbReference type="CDD" id="cd04301">
    <property type="entry name" value="NAT_SF"/>
    <property type="match status" value="1"/>
</dbReference>
<dbReference type="Pfam" id="PF00583">
    <property type="entry name" value="Acetyltransf_1"/>
    <property type="match status" value="1"/>
</dbReference>
<dbReference type="InterPro" id="IPR000182">
    <property type="entry name" value="GNAT_dom"/>
</dbReference>
<keyword evidence="2" id="KW-0012">Acyltransferase</keyword>
<organism evidence="4 5">
    <name type="scientific">Actinomadura miaoliensis</name>
    <dbReference type="NCBI Taxonomy" id="430685"/>
    <lineage>
        <taxon>Bacteria</taxon>
        <taxon>Bacillati</taxon>
        <taxon>Actinomycetota</taxon>
        <taxon>Actinomycetes</taxon>
        <taxon>Streptosporangiales</taxon>
        <taxon>Thermomonosporaceae</taxon>
        <taxon>Actinomadura</taxon>
    </lineage>
</organism>
<evidence type="ECO:0000256" key="2">
    <source>
        <dbReference type="ARBA" id="ARBA00023315"/>
    </source>
</evidence>
<evidence type="ECO:0000313" key="4">
    <source>
        <dbReference type="EMBL" id="GAA4069149.1"/>
    </source>
</evidence>
<keyword evidence="1" id="KW-0808">Transferase</keyword>
<dbReference type="RefSeq" id="WP_344945575.1">
    <property type="nucleotide sequence ID" value="NZ_BAAAZG010000015.1"/>
</dbReference>
<sequence>MHSEDVERVGLRQASGEDGEFCYRLHKAAMKEYVDAIWGWEEQAQREYHERQYDPARWQVITLGGVDVGMISVDRHPDHVYLGRIEVLPEYQGRGIGTRLIRALVDEAERKGVPLVLDVLVVNRRAYALYQRLGLREVGRHGDGDNKIRMRREPSGR</sequence>